<keyword evidence="3" id="KW-1185">Reference proteome</keyword>
<feature type="domain" description="F-box protein At3g26010-like beta-propeller" evidence="1">
    <location>
        <begin position="107"/>
        <end position="288"/>
    </location>
</feature>
<dbReference type="STRING" id="1590841.A0A2R6S2I1"/>
<dbReference type="InParanoid" id="A0A2R6S2I1"/>
<dbReference type="PANTHER" id="PTHR31672:SF13">
    <property type="entry name" value="F-BOX PROTEIN CPR30-LIKE"/>
    <property type="match status" value="1"/>
</dbReference>
<evidence type="ECO:0000313" key="2">
    <source>
        <dbReference type="EMBL" id="PSS36465.1"/>
    </source>
</evidence>
<dbReference type="Gramene" id="PSS36465">
    <property type="protein sequence ID" value="PSS36465"/>
    <property type="gene ID" value="CEY00_Acc00979"/>
</dbReference>
<evidence type="ECO:0000313" key="3">
    <source>
        <dbReference type="Proteomes" id="UP000241394"/>
    </source>
</evidence>
<dbReference type="SUPFAM" id="SSF81383">
    <property type="entry name" value="F-box domain"/>
    <property type="match status" value="1"/>
</dbReference>
<organism evidence="2 3">
    <name type="scientific">Actinidia chinensis var. chinensis</name>
    <name type="common">Chinese soft-hair kiwi</name>
    <dbReference type="NCBI Taxonomy" id="1590841"/>
    <lineage>
        <taxon>Eukaryota</taxon>
        <taxon>Viridiplantae</taxon>
        <taxon>Streptophyta</taxon>
        <taxon>Embryophyta</taxon>
        <taxon>Tracheophyta</taxon>
        <taxon>Spermatophyta</taxon>
        <taxon>Magnoliopsida</taxon>
        <taxon>eudicotyledons</taxon>
        <taxon>Gunneridae</taxon>
        <taxon>Pentapetalae</taxon>
        <taxon>asterids</taxon>
        <taxon>Ericales</taxon>
        <taxon>Actinidiaceae</taxon>
        <taxon>Actinidia</taxon>
    </lineage>
</organism>
<dbReference type="NCBIfam" id="TIGR01640">
    <property type="entry name" value="F_box_assoc_1"/>
    <property type="match status" value="1"/>
</dbReference>
<dbReference type="OMA" id="VFEPSIM"/>
<comment type="caution">
    <text evidence="2">The sequence shown here is derived from an EMBL/GenBank/DDBJ whole genome shotgun (WGS) entry which is preliminary data.</text>
</comment>
<dbReference type="InterPro" id="IPR036047">
    <property type="entry name" value="F-box-like_dom_sf"/>
</dbReference>
<sequence length="375" mass="41322">MDRGKRPNKFVSSRNNKIYMDLKDVIREHALPFLPAKSLFKAQGVCRDWKLQISTPFFAHNQSLSYHAISGVFCQNPGDPPSFISMDPKSCGVPDPALKFLPEPIDVRASSNGLICCQGHTGANAYYICNPVTKQWKKLPNTNADHGRDPAVVLVSEPSLLNFVAEYKLICAFPSVEYDNATEFEIYSSSEGAWKVSGEICFASKKLMPRSGVHADGVVYWQAKRHGIVAFDLAKDRSQLIQGYYHHGRNTTLGMMNGKLCNTYANGNSIMVNVLSNIYSNTMQMHSHARTWEETARFSIDSSVLGGINSDLVVVLFVGCNVVLFQIGRKILCYDIKTKETKVMCSAAESDVSLSGYLGSTRGLGILGISLAVDP</sequence>
<dbReference type="InterPro" id="IPR017451">
    <property type="entry name" value="F-box-assoc_interact_dom"/>
</dbReference>
<reference evidence="3" key="2">
    <citation type="journal article" date="2018" name="BMC Genomics">
        <title>A manually annotated Actinidia chinensis var. chinensis (kiwifruit) genome highlights the challenges associated with draft genomes and gene prediction in plants.</title>
        <authorList>
            <person name="Pilkington S.M."/>
            <person name="Crowhurst R."/>
            <person name="Hilario E."/>
            <person name="Nardozza S."/>
            <person name="Fraser L."/>
            <person name="Peng Y."/>
            <person name="Gunaseelan K."/>
            <person name="Simpson R."/>
            <person name="Tahir J."/>
            <person name="Deroles S.C."/>
            <person name="Templeton K."/>
            <person name="Luo Z."/>
            <person name="Davy M."/>
            <person name="Cheng C."/>
            <person name="McNeilage M."/>
            <person name="Scaglione D."/>
            <person name="Liu Y."/>
            <person name="Zhang Q."/>
            <person name="Datson P."/>
            <person name="De Silva N."/>
            <person name="Gardiner S.E."/>
            <person name="Bassett H."/>
            <person name="Chagne D."/>
            <person name="McCallum J."/>
            <person name="Dzierzon H."/>
            <person name="Deng C."/>
            <person name="Wang Y.Y."/>
            <person name="Barron L."/>
            <person name="Manako K."/>
            <person name="Bowen J."/>
            <person name="Foster T.M."/>
            <person name="Erridge Z.A."/>
            <person name="Tiffin H."/>
            <person name="Waite C.N."/>
            <person name="Davies K.M."/>
            <person name="Grierson E.P."/>
            <person name="Laing W.A."/>
            <person name="Kirk R."/>
            <person name="Chen X."/>
            <person name="Wood M."/>
            <person name="Montefiori M."/>
            <person name="Brummell D.A."/>
            <person name="Schwinn K.E."/>
            <person name="Catanach A."/>
            <person name="Fullerton C."/>
            <person name="Li D."/>
            <person name="Meiyalaghan S."/>
            <person name="Nieuwenhuizen N."/>
            <person name="Read N."/>
            <person name="Prakash R."/>
            <person name="Hunter D."/>
            <person name="Zhang H."/>
            <person name="McKenzie M."/>
            <person name="Knabel M."/>
            <person name="Harris A."/>
            <person name="Allan A.C."/>
            <person name="Gleave A."/>
            <person name="Chen A."/>
            <person name="Janssen B.J."/>
            <person name="Plunkett B."/>
            <person name="Ampomah-Dwamena C."/>
            <person name="Voogd C."/>
            <person name="Leif D."/>
            <person name="Lafferty D."/>
            <person name="Souleyre E.J.F."/>
            <person name="Varkonyi-Gasic E."/>
            <person name="Gambi F."/>
            <person name="Hanley J."/>
            <person name="Yao J.L."/>
            <person name="Cheung J."/>
            <person name="David K.M."/>
            <person name="Warren B."/>
            <person name="Marsh K."/>
            <person name="Snowden K.C."/>
            <person name="Lin-Wang K."/>
            <person name="Brian L."/>
            <person name="Martinez-Sanchez M."/>
            <person name="Wang M."/>
            <person name="Ileperuma N."/>
            <person name="Macnee N."/>
            <person name="Campin R."/>
            <person name="McAtee P."/>
            <person name="Drummond R.S.M."/>
            <person name="Espley R.V."/>
            <person name="Ireland H.S."/>
            <person name="Wu R."/>
            <person name="Atkinson R.G."/>
            <person name="Karunairetnam S."/>
            <person name="Bulley S."/>
            <person name="Chunkath S."/>
            <person name="Hanley Z."/>
            <person name="Storey R."/>
            <person name="Thrimawithana A.H."/>
            <person name="Thomson S."/>
            <person name="David C."/>
            <person name="Testolin R."/>
            <person name="Huang H."/>
            <person name="Hellens R.P."/>
            <person name="Schaffer R.J."/>
        </authorList>
    </citation>
    <scope>NUCLEOTIDE SEQUENCE [LARGE SCALE GENOMIC DNA]</scope>
    <source>
        <strain evidence="3">cv. Red5</strain>
    </source>
</reference>
<dbReference type="EMBL" id="NKQK01000001">
    <property type="protein sequence ID" value="PSS36465.1"/>
    <property type="molecule type" value="Genomic_DNA"/>
</dbReference>
<accession>A0A2R6S2I1</accession>
<name>A0A2R6S2I1_ACTCC</name>
<dbReference type="InterPro" id="IPR056592">
    <property type="entry name" value="Beta-prop_At3g26010-like"/>
</dbReference>
<dbReference type="OrthoDB" id="1916346at2759"/>
<proteinExistence type="predicted"/>
<dbReference type="InterPro" id="IPR050796">
    <property type="entry name" value="SCF_F-box_component"/>
</dbReference>
<gene>
    <name evidence="2" type="ORF">CEY00_Acc00979</name>
</gene>
<dbReference type="Proteomes" id="UP000241394">
    <property type="component" value="Chromosome LG1"/>
</dbReference>
<evidence type="ECO:0000259" key="1">
    <source>
        <dbReference type="Pfam" id="PF24750"/>
    </source>
</evidence>
<dbReference type="PANTHER" id="PTHR31672">
    <property type="entry name" value="BNACNNG10540D PROTEIN"/>
    <property type="match status" value="1"/>
</dbReference>
<dbReference type="Pfam" id="PF24750">
    <property type="entry name" value="b-prop_At3g26010-like"/>
    <property type="match status" value="1"/>
</dbReference>
<reference evidence="2 3" key="1">
    <citation type="submission" date="2017-07" db="EMBL/GenBank/DDBJ databases">
        <title>An improved, manually edited Actinidia chinensis var. chinensis (kiwifruit) genome highlights the challenges associated with draft genomes and gene prediction in plants.</title>
        <authorList>
            <person name="Pilkington S."/>
            <person name="Crowhurst R."/>
            <person name="Hilario E."/>
            <person name="Nardozza S."/>
            <person name="Fraser L."/>
            <person name="Peng Y."/>
            <person name="Gunaseelan K."/>
            <person name="Simpson R."/>
            <person name="Tahir J."/>
            <person name="Deroles S."/>
            <person name="Templeton K."/>
            <person name="Luo Z."/>
            <person name="Davy M."/>
            <person name="Cheng C."/>
            <person name="Mcneilage M."/>
            <person name="Scaglione D."/>
            <person name="Liu Y."/>
            <person name="Zhang Q."/>
            <person name="Datson P."/>
            <person name="De Silva N."/>
            <person name="Gardiner S."/>
            <person name="Bassett H."/>
            <person name="Chagne D."/>
            <person name="Mccallum J."/>
            <person name="Dzierzon H."/>
            <person name="Deng C."/>
            <person name="Wang Y.-Y."/>
            <person name="Barron N."/>
            <person name="Manako K."/>
            <person name="Bowen J."/>
            <person name="Foster T."/>
            <person name="Erridge Z."/>
            <person name="Tiffin H."/>
            <person name="Waite C."/>
            <person name="Davies K."/>
            <person name="Grierson E."/>
            <person name="Laing W."/>
            <person name="Kirk R."/>
            <person name="Chen X."/>
            <person name="Wood M."/>
            <person name="Montefiori M."/>
            <person name="Brummell D."/>
            <person name="Schwinn K."/>
            <person name="Catanach A."/>
            <person name="Fullerton C."/>
            <person name="Li D."/>
            <person name="Meiyalaghan S."/>
            <person name="Nieuwenhuizen N."/>
            <person name="Read N."/>
            <person name="Prakash R."/>
            <person name="Hunter D."/>
            <person name="Zhang H."/>
            <person name="Mckenzie M."/>
            <person name="Knabel M."/>
            <person name="Harris A."/>
            <person name="Allan A."/>
            <person name="Chen A."/>
            <person name="Janssen B."/>
            <person name="Plunkett B."/>
            <person name="Dwamena C."/>
            <person name="Voogd C."/>
            <person name="Leif D."/>
            <person name="Lafferty D."/>
            <person name="Souleyre E."/>
            <person name="Varkonyi-Gasic E."/>
            <person name="Gambi F."/>
            <person name="Hanley J."/>
            <person name="Yao J.-L."/>
            <person name="Cheung J."/>
            <person name="David K."/>
            <person name="Warren B."/>
            <person name="Marsh K."/>
            <person name="Snowden K."/>
            <person name="Lin-Wang K."/>
            <person name="Brian L."/>
            <person name="Martinez-Sanchez M."/>
            <person name="Wang M."/>
            <person name="Ileperuma N."/>
            <person name="Macnee N."/>
            <person name="Campin R."/>
            <person name="Mcatee P."/>
            <person name="Drummond R."/>
            <person name="Espley R."/>
            <person name="Ireland H."/>
            <person name="Wu R."/>
            <person name="Atkinson R."/>
            <person name="Karunairetnam S."/>
            <person name="Bulley S."/>
            <person name="Chunkath S."/>
            <person name="Hanley Z."/>
            <person name="Storey R."/>
            <person name="Thrimawithana A."/>
            <person name="Thomson S."/>
            <person name="David C."/>
            <person name="Testolin R."/>
        </authorList>
    </citation>
    <scope>NUCLEOTIDE SEQUENCE [LARGE SCALE GENOMIC DNA]</scope>
    <source>
        <strain evidence="3">cv. Red5</strain>
        <tissue evidence="2">Young leaf</tissue>
    </source>
</reference>
<dbReference type="AlphaFoldDB" id="A0A2R6S2I1"/>
<protein>
    <submittedName>
        <fullName evidence="2">F-box protein</fullName>
    </submittedName>
</protein>